<feature type="compositionally biased region" description="Basic and acidic residues" evidence="1">
    <location>
        <begin position="88"/>
        <end position="123"/>
    </location>
</feature>
<feature type="compositionally biased region" description="Low complexity" evidence="1">
    <location>
        <begin position="495"/>
        <end position="507"/>
    </location>
</feature>
<dbReference type="RefSeq" id="XP_060122751.1">
    <property type="nucleotide sequence ID" value="XM_060266768.1"/>
</dbReference>
<feature type="compositionally biased region" description="Acidic residues" evidence="1">
    <location>
        <begin position="302"/>
        <end position="318"/>
    </location>
</feature>
<dbReference type="GeneID" id="85226486"/>
<evidence type="ECO:0000313" key="3">
    <source>
        <dbReference type="Proteomes" id="UP001217754"/>
    </source>
</evidence>
<dbReference type="AlphaFoldDB" id="A0AAF0JBE7"/>
<feature type="compositionally biased region" description="Basic and acidic residues" evidence="1">
    <location>
        <begin position="44"/>
        <end position="53"/>
    </location>
</feature>
<feature type="compositionally biased region" description="Low complexity" evidence="1">
    <location>
        <begin position="398"/>
        <end position="426"/>
    </location>
</feature>
<keyword evidence="3" id="KW-1185">Reference proteome</keyword>
<feature type="compositionally biased region" description="Basic and acidic residues" evidence="1">
    <location>
        <begin position="64"/>
        <end position="74"/>
    </location>
</feature>
<sequence length="831" mass="90222">MSESFPNPFGAAEERAEPPRATQESEDEELTRALRESLAFQDQAAERQQREEQEALEAAIAASKAEDARRRQAEEQSIMQERQALEQSRQEARRREAERQRQALMEREVIEQSRREHEADLRYRVSMSPPRKQTEDYGTDESLLWLSARQATSGRSTPALGRTMSPAFAPSSSKFSAAQNAFGLPPSYTPSEELRNPYDEAPTPQAQKEPLPSGQAMAPSAYAPQAPAMHAPEAQYPAAHAAAPAQQRVAMPAPINTNPFSTQRDEPPSASSDAPSDFSISSATLPKPPPSRYEAALAAGEAEYEQESEDSWAPDSGEEQLWRGPAGYREEHDEPTDLESESEPPTAYAAAMQRTETVTEAPAAAEYRHAAFGDSGAYTDQLLEELTQENTTPGPRNAQAPSAAAAAAASAAAAAPAAAAALASAPEPDGAPEMDLPNPFDGPKSAQYGLDEQPWEKELVDPYDRVAPPVRTDAQPPPSALGEPPPTPASHGAPTRTNSRSTGSSISSRRDSMPGVPYPPEHASGQPALRGVQFGYAQTPYDIGVYVTPTAPAPLYASPELVQEPHIPVDAMAQPEERLQLYFPEKIELRPDAPRPWFVMRAYSWKVLLQALAWYGHTSLVPAAPGGRLHTELVFSIPKRYDAAQEAAASFVSLAMGLSANARPHSTQALDAFAAQAGASLTPVSLAQHALSLPTDFVTLAQTLFSAPQLSSAPALRELRQAIARQDEWLELRKGELEKRTRTQMAQAADAGATIDRTENLEWGMLHHQLSLLQHPGALPTNVQTEAPSGHREHLRQRVKKKFARWNSGNAQDQDLAAWITPYDLSQHGAP</sequence>
<gene>
    <name evidence="2" type="ORF">MJAP1_002835</name>
</gene>
<evidence type="ECO:0000256" key="1">
    <source>
        <dbReference type="SAM" id="MobiDB-lite"/>
    </source>
</evidence>
<feature type="compositionally biased region" description="Pro residues" evidence="1">
    <location>
        <begin position="475"/>
        <end position="488"/>
    </location>
</feature>
<feature type="region of interest" description="Disordered" evidence="1">
    <location>
        <begin position="178"/>
        <end position="356"/>
    </location>
</feature>
<feature type="compositionally biased region" description="Low complexity" evidence="1">
    <location>
        <begin position="268"/>
        <end position="283"/>
    </location>
</feature>
<feature type="compositionally biased region" description="Acidic residues" evidence="1">
    <location>
        <begin position="333"/>
        <end position="342"/>
    </location>
</feature>
<dbReference type="Proteomes" id="UP001217754">
    <property type="component" value="Chromosome 5"/>
</dbReference>
<feature type="compositionally biased region" description="Low complexity" evidence="1">
    <location>
        <begin position="231"/>
        <end position="254"/>
    </location>
</feature>
<feature type="region of interest" description="Disordered" evidence="1">
    <location>
        <begin position="376"/>
        <end position="527"/>
    </location>
</feature>
<reference evidence="2" key="1">
    <citation type="submission" date="2023-03" db="EMBL/GenBank/DDBJ databases">
        <title>Mating type loci evolution in Malassezia.</title>
        <authorList>
            <person name="Coelho M.A."/>
        </authorList>
    </citation>
    <scope>NUCLEOTIDE SEQUENCE</scope>
    <source>
        <strain evidence="2">CBS 9431</strain>
    </source>
</reference>
<proteinExistence type="predicted"/>
<protein>
    <submittedName>
        <fullName evidence="2">Uncharacterized protein</fullName>
    </submittedName>
</protein>
<dbReference type="EMBL" id="CP119962">
    <property type="protein sequence ID" value="WFD39854.1"/>
    <property type="molecule type" value="Genomic_DNA"/>
</dbReference>
<accession>A0AAF0JBE7</accession>
<organism evidence="2 3">
    <name type="scientific">Malassezia japonica</name>
    <dbReference type="NCBI Taxonomy" id="223818"/>
    <lineage>
        <taxon>Eukaryota</taxon>
        <taxon>Fungi</taxon>
        <taxon>Dikarya</taxon>
        <taxon>Basidiomycota</taxon>
        <taxon>Ustilaginomycotina</taxon>
        <taxon>Malasseziomycetes</taxon>
        <taxon>Malasseziales</taxon>
        <taxon>Malasseziaceae</taxon>
        <taxon>Malassezia</taxon>
    </lineage>
</organism>
<feature type="compositionally biased region" description="Basic and acidic residues" evidence="1">
    <location>
        <begin position="454"/>
        <end position="464"/>
    </location>
</feature>
<name>A0AAF0JBE7_9BASI</name>
<feature type="region of interest" description="Disordered" evidence="1">
    <location>
        <begin position="1"/>
        <end position="139"/>
    </location>
</feature>
<evidence type="ECO:0000313" key="2">
    <source>
        <dbReference type="EMBL" id="WFD39854.1"/>
    </source>
</evidence>